<comment type="caution">
    <text evidence="2">The sequence shown here is derived from an EMBL/GenBank/DDBJ whole genome shotgun (WGS) entry which is preliminary data.</text>
</comment>
<dbReference type="EMBL" id="PXVD01000022">
    <property type="protein sequence ID" value="MDJ1372281.1"/>
    <property type="molecule type" value="Genomic_DNA"/>
</dbReference>
<dbReference type="InterPro" id="IPR011051">
    <property type="entry name" value="RmlC_Cupin_sf"/>
</dbReference>
<evidence type="ECO:0000259" key="1">
    <source>
        <dbReference type="Pfam" id="PF07883"/>
    </source>
</evidence>
<keyword evidence="3" id="KW-1185">Reference proteome</keyword>
<feature type="domain" description="Cupin type-2" evidence="1">
    <location>
        <begin position="110"/>
        <end position="173"/>
    </location>
</feature>
<dbReference type="SUPFAM" id="SSF51182">
    <property type="entry name" value="RmlC-like cupins"/>
    <property type="match status" value="1"/>
</dbReference>
<dbReference type="InterPro" id="IPR014710">
    <property type="entry name" value="RmlC-like_jellyroll"/>
</dbReference>
<protein>
    <submittedName>
        <fullName evidence="2">Cupin domain-containing protein</fullName>
    </submittedName>
</protein>
<reference evidence="2" key="1">
    <citation type="submission" date="2018-03" db="EMBL/GenBank/DDBJ databases">
        <authorList>
            <person name="Nunes O.C."/>
            <person name="Lopes A.R."/>
            <person name="Froufe H."/>
            <person name="Munoz-Merida A."/>
            <person name="Barroso C."/>
            <person name="Egas C."/>
        </authorList>
    </citation>
    <scope>NUCLEOTIDE SEQUENCE</scope>
    <source>
        <strain evidence="2">ON4</strain>
    </source>
</reference>
<dbReference type="Gene3D" id="2.60.120.10">
    <property type="entry name" value="Jelly Rolls"/>
    <property type="match status" value="1"/>
</dbReference>
<accession>A0ABT7CAQ8</accession>
<dbReference type="InterPro" id="IPR013096">
    <property type="entry name" value="Cupin_2"/>
</dbReference>
<reference evidence="2" key="2">
    <citation type="journal article" date="2022" name="Sci. Rep.">
        <title>In silico prediction of the enzymes involved in the degradation of the herbicide molinate by Gulosibacter molinativorax ON4T.</title>
        <authorList>
            <person name="Lopes A.R."/>
            <person name="Bunin E."/>
            <person name="Viana A.T."/>
            <person name="Froufe H."/>
            <person name="Munoz-Merida A."/>
            <person name="Pinho D."/>
            <person name="Figueiredo J."/>
            <person name="Barroso C."/>
            <person name="Vaz-Moreira I."/>
            <person name="Bellanger X."/>
            <person name="Egas C."/>
            <person name="Nunes O.C."/>
        </authorList>
    </citation>
    <scope>NUCLEOTIDE SEQUENCE</scope>
    <source>
        <strain evidence="2">ON4</strain>
    </source>
</reference>
<dbReference type="Proteomes" id="UP001170379">
    <property type="component" value="Unassembled WGS sequence"/>
</dbReference>
<organism evidence="2 3">
    <name type="scientific">Gulosibacter molinativorax</name>
    <dbReference type="NCBI Taxonomy" id="256821"/>
    <lineage>
        <taxon>Bacteria</taxon>
        <taxon>Bacillati</taxon>
        <taxon>Actinomycetota</taxon>
        <taxon>Actinomycetes</taxon>
        <taxon>Micrococcales</taxon>
        <taxon>Microbacteriaceae</taxon>
        <taxon>Gulosibacter</taxon>
    </lineage>
</organism>
<name>A0ABT7CAQ8_9MICO</name>
<dbReference type="Pfam" id="PF07883">
    <property type="entry name" value="Cupin_2"/>
    <property type="match status" value="1"/>
</dbReference>
<dbReference type="CDD" id="cd02230">
    <property type="entry name" value="cupin_HP0902-like"/>
    <property type="match status" value="1"/>
</dbReference>
<evidence type="ECO:0000313" key="2">
    <source>
        <dbReference type="EMBL" id="MDJ1372281.1"/>
    </source>
</evidence>
<sequence length="187" mass="20404">MNCSLRFQPVYGVTIQPCDLIPNASNRARECRWLGENSVGDYSDARVQERFHMSEKREPFQLRPERIGAAPDGLQGGSVLLGSTLAPEPRDGHGPAIQRILNGEAAEFIMMTYAPGQVLSDHLAAHPITIQCLEGELLLTVGETSYELVPGRVAHVKAMEVHRVECPADAPARNVLLLTMLTAGAQH</sequence>
<gene>
    <name evidence="2" type="ORF">C7K25_13025</name>
</gene>
<evidence type="ECO:0000313" key="3">
    <source>
        <dbReference type="Proteomes" id="UP001170379"/>
    </source>
</evidence>
<proteinExistence type="predicted"/>